<dbReference type="EMBL" id="KT591491">
    <property type="protein sequence ID" value="ALF00529.1"/>
    <property type="molecule type" value="Genomic_DNA"/>
</dbReference>
<accession>A0A0M4R2D6</accession>
<reference evidence="1 2" key="1">
    <citation type="submission" date="2015-08" db="EMBL/GenBank/DDBJ databases">
        <authorList>
            <person name="Barekzi N."/>
            <person name="Doss J.H."/>
            <person name="Bluford J."/>
            <person name="Fizer S."/>
            <person name="Garofalo A.E."/>
            <person name="Gasalao M.B."/>
            <person name="Griffin J."/>
            <person name="Henderson C.M."/>
            <person name="Hyre A.N."/>
            <person name="Irons L.B."/>
            <person name="Jafree E."/>
            <person name="Kanda K."/>
            <person name="Matthews D."/>
            <person name="Mclaren B."/>
            <person name="Moriarty A."/>
            <person name="Northam N."/>
            <person name="Ryan M."/>
            <person name="Smith D.E."/>
            <person name="Vanselow D."/>
            <person name="Welch J."/>
            <person name="Gauthier D."/>
            <person name="Anders K.R."/>
            <person name="Bradley K.W."/>
            <person name="Asai D.J."/>
            <person name="Bowman C.A."/>
            <person name="Russell D.A."/>
            <person name="Pope W.H."/>
            <person name="Jacobs-Sera D."/>
            <person name="Hendrix R.W."/>
            <person name="Hatfull G.F."/>
        </authorList>
    </citation>
    <scope>NUCLEOTIDE SEQUENCE [LARGE SCALE GENOMIC DNA]</scope>
</reference>
<evidence type="ECO:0000313" key="2">
    <source>
        <dbReference type="Proteomes" id="UP000221469"/>
    </source>
</evidence>
<protein>
    <submittedName>
        <fullName evidence="1">Uncharacterized protein</fullName>
    </submittedName>
</protein>
<name>A0A0M4R2D6_9CAUD</name>
<proteinExistence type="predicted"/>
<evidence type="ECO:0000313" key="1">
    <source>
        <dbReference type="EMBL" id="ALF00529.1"/>
    </source>
</evidence>
<dbReference type="Proteomes" id="UP000221469">
    <property type="component" value="Segment"/>
</dbReference>
<gene>
    <name evidence="1" type="ORF">SEA_BRICOLE_1</name>
</gene>
<sequence>MRTTLTALIAAICAAIALAPAAEARSAMYRVGTDIAPGDYMYKVVGWEEGAYALCADANCGMPIHHEIIEGEGATGYMTVTPNTKYVKTTYLTLTPA</sequence>
<organism evidence="1 2">
    <name type="scientific">Mycobacterium phage Bricole</name>
    <dbReference type="NCBI Taxonomy" id="1718601"/>
    <lineage>
        <taxon>Viruses</taxon>
        <taxon>Duplodnaviria</taxon>
        <taxon>Heunggongvirae</taxon>
        <taxon>Uroviricota</taxon>
        <taxon>Caudoviricetes</taxon>
        <taxon>Vilmaviridae</taxon>
        <taxon>Mclasvirinae</taxon>
        <taxon>Bongovirus</taxon>
        <taxon>Bongovirus bongo</taxon>
    </lineage>
</organism>